<dbReference type="PANTHER" id="PTHR48050">
    <property type="entry name" value="STEROL 3-BETA-GLUCOSYLTRANSFERASE"/>
    <property type="match status" value="1"/>
</dbReference>
<evidence type="ECO:0000313" key="1">
    <source>
        <dbReference type="EMBL" id="KAG6505477.1"/>
    </source>
</evidence>
<dbReference type="EMBL" id="JACMSC010000010">
    <property type="protein sequence ID" value="KAG6505477.1"/>
    <property type="molecule type" value="Genomic_DNA"/>
</dbReference>
<proteinExistence type="predicted"/>
<reference evidence="1 2" key="1">
    <citation type="submission" date="2020-08" db="EMBL/GenBank/DDBJ databases">
        <title>Plant Genome Project.</title>
        <authorList>
            <person name="Zhang R.-G."/>
        </authorList>
    </citation>
    <scope>NUCLEOTIDE SEQUENCE [LARGE SCALE GENOMIC DNA]</scope>
    <source>
        <tissue evidence="1">Rhizome</tissue>
    </source>
</reference>
<dbReference type="InterPro" id="IPR050426">
    <property type="entry name" value="Glycosyltransferase_28"/>
</dbReference>
<gene>
    <name evidence="1" type="ORF">ZIOFF_037833</name>
</gene>
<dbReference type="AlphaFoldDB" id="A0A8J5GKZ1"/>
<comment type="caution">
    <text evidence="1">The sequence shown here is derived from an EMBL/GenBank/DDBJ whole genome shotgun (WGS) entry which is preliminary data.</text>
</comment>
<dbReference type="Proteomes" id="UP000734854">
    <property type="component" value="Unassembled WGS sequence"/>
</dbReference>
<protein>
    <submittedName>
        <fullName evidence="1">Uncharacterized protein</fullName>
    </submittedName>
</protein>
<dbReference type="Gene3D" id="3.40.50.2000">
    <property type="entry name" value="Glycogen Phosphorylase B"/>
    <property type="match status" value="1"/>
</dbReference>
<sequence>MRGCQRPVRYGSGGPWLPAARKGQIRRLAYTNGQQGPDSAVPRGCQQRARLGSGGSQLACKGSLDKEAPQLSSKLKQNLRVRVDGKRAARRFINWLCSCRNFWSRNRVAICGVDATAAWGMAKNEVSQMEAELNSGEKPGLGGFALEGVGYPSDCPLELSSESRLEHCNTAPVQGNNSSSRLYKTPDFTLSRSKTEKKVTKYDLKLDSLPESEKKKLIENLVKIQNDGTVKVDVQCTTPVASQLLELAAVGSTPVDINESSFDLGKSIPRLNIAILVVGTRGDVQPFIAFAKKLQANMARNKGLLAAPTEINVQRKQLKEIIDSLLPACTEPDLISGMPFLAQAIIANPPAYGNVILCKQLEGEILLDHA</sequence>
<organism evidence="1 2">
    <name type="scientific">Zingiber officinale</name>
    <name type="common">Ginger</name>
    <name type="synonym">Amomum zingiber</name>
    <dbReference type="NCBI Taxonomy" id="94328"/>
    <lineage>
        <taxon>Eukaryota</taxon>
        <taxon>Viridiplantae</taxon>
        <taxon>Streptophyta</taxon>
        <taxon>Embryophyta</taxon>
        <taxon>Tracheophyta</taxon>
        <taxon>Spermatophyta</taxon>
        <taxon>Magnoliopsida</taxon>
        <taxon>Liliopsida</taxon>
        <taxon>Zingiberales</taxon>
        <taxon>Zingiberaceae</taxon>
        <taxon>Zingiber</taxon>
    </lineage>
</organism>
<evidence type="ECO:0000313" key="2">
    <source>
        <dbReference type="Proteomes" id="UP000734854"/>
    </source>
</evidence>
<name>A0A8J5GKZ1_ZINOF</name>
<accession>A0A8J5GKZ1</accession>
<dbReference type="PANTHER" id="PTHR48050:SF16">
    <property type="entry name" value="STEROL 3-BETA-GLUCOSYLTRANSFERASE UGT80B1"/>
    <property type="match status" value="1"/>
</dbReference>
<keyword evidence="2" id="KW-1185">Reference proteome</keyword>